<keyword evidence="8 11" id="KW-0030">Aminoacyl-tRNA synthetase</keyword>
<dbReference type="InterPro" id="IPR024107">
    <property type="entry name" value="Tyr-tRNA-ligase_bac_1"/>
</dbReference>
<dbReference type="PANTHER" id="PTHR11766">
    <property type="entry name" value="TYROSYL-TRNA SYNTHETASE"/>
    <property type="match status" value="1"/>
</dbReference>
<comment type="subunit">
    <text evidence="11">Homodimer.</text>
</comment>
<dbReference type="NCBIfam" id="TIGR00234">
    <property type="entry name" value="tyrS"/>
    <property type="match status" value="1"/>
</dbReference>
<evidence type="ECO:0000256" key="4">
    <source>
        <dbReference type="ARBA" id="ARBA00022741"/>
    </source>
</evidence>
<dbReference type="AlphaFoldDB" id="A0A3E3DUM0"/>
<dbReference type="PRINTS" id="PR01040">
    <property type="entry name" value="TRNASYNTHTYR"/>
</dbReference>
<gene>
    <name evidence="11" type="primary">tyrS</name>
    <name evidence="14" type="ORF">DW687_10970</name>
</gene>
<evidence type="ECO:0000256" key="10">
    <source>
        <dbReference type="ARBA" id="ARBA00060965"/>
    </source>
</evidence>
<dbReference type="GO" id="GO:0005829">
    <property type="term" value="C:cytosol"/>
    <property type="evidence" value="ECO:0007669"/>
    <property type="project" value="TreeGrafter"/>
</dbReference>
<comment type="caution">
    <text evidence="14">The sequence shown here is derived from an EMBL/GenBank/DDBJ whole genome shotgun (WGS) entry which is preliminary data.</text>
</comment>
<evidence type="ECO:0000256" key="6">
    <source>
        <dbReference type="ARBA" id="ARBA00022884"/>
    </source>
</evidence>
<feature type="binding site" evidence="11">
    <location>
        <position position="167"/>
    </location>
    <ligand>
        <name>L-tyrosine</name>
        <dbReference type="ChEBI" id="CHEBI:58315"/>
    </ligand>
</feature>
<dbReference type="Proteomes" id="UP000261212">
    <property type="component" value="Unassembled WGS sequence"/>
</dbReference>
<evidence type="ECO:0000256" key="8">
    <source>
        <dbReference type="ARBA" id="ARBA00023146"/>
    </source>
</evidence>
<dbReference type="SUPFAM" id="SSF55174">
    <property type="entry name" value="Alpha-L RNA-binding motif"/>
    <property type="match status" value="1"/>
</dbReference>
<dbReference type="CDD" id="cd00805">
    <property type="entry name" value="TyrRS_core"/>
    <property type="match status" value="1"/>
</dbReference>
<comment type="subcellular location">
    <subcellularLocation>
        <location evidence="1 11">Cytoplasm</location>
    </subcellularLocation>
</comment>
<accession>A0A3E3DUM0</accession>
<dbReference type="PROSITE" id="PS00178">
    <property type="entry name" value="AA_TRNA_LIGASE_I"/>
    <property type="match status" value="1"/>
</dbReference>
<dbReference type="PANTHER" id="PTHR11766:SF0">
    <property type="entry name" value="TYROSINE--TRNA LIGASE, MITOCHONDRIAL"/>
    <property type="match status" value="1"/>
</dbReference>
<dbReference type="GO" id="GO:0004831">
    <property type="term" value="F:tyrosine-tRNA ligase activity"/>
    <property type="evidence" value="ECO:0007669"/>
    <property type="project" value="UniProtKB-UniRule"/>
</dbReference>
<dbReference type="InterPro" id="IPR054608">
    <property type="entry name" value="SYY-like_C"/>
</dbReference>
<feature type="binding site" evidence="11">
    <location>
        <position position="34"/>
    </location>
    <ligand>
        <name>L-tyrosine</name>
        <dbReference type="ChEBI" id="CHEBI:58315"/>
    </ligand>
</feature>
<comment type="similarity">
    <text evidence="10 11">Belongs to the class-I aminoacyl-tRNA synthetase family. TyrS type 1 subfamily.</text>
</comment>
<dbReference type="InterPro" id="IPR002305">
    <property type="entry name" value="aa-tRNA-synth_Ic"/>
</dbReference>
<dbReference type="SUPFAM" id="SSF52374">
    <property type="entry name" value="Nucleotidylyl transferase"/>
    <property type="match status" value="1"/>
</dbReference>
<dbReference type="Gene3D" id="1.10.240.10">
    <property type="entry name" value="Tyrosyl-Transfer RNA Synthetase"/>
    <property type="match status" value="1"/>
</dbReference>
<dbReference type="InterPro" id="IPR001412">
    <property type="entry name" value="aa-tRNA-synth_I_CS"/>
</dbReference>
<dbReference type="FunFam" id="1.10.240.10:FF:000001">
    <property type="entry name" value="Tyrosine--tRNA ligase"/>
    <property type="match status" value="1"/>
</dbReference>
<name>A0A3E3DUM0_9FIRM</name>
<dbReference type="Pfam" id="PF00579">
    <property type="entry name" value="tRNA-synt_1b"/>
    <property type="match status" value="1"/>
</dbReference>
<dbReference type="SMART" id="SM00363">
    <property type="entry name" value="S4"/>
    <property type="match status" value="1"/>
</dbReference>
<dbReference type="GO" id="GO:0006437">
    <property type="term" value="P:tyrosyl-tRNA aminoacylation"/>
    <property type="evidence" value="ECO:0007669"/>
    <property type="project" value="UniProtKB-UniRule"/>
</dbReference>
<reference evidence="14 15" key="1">
    <citation type="submission" date="2018-08" db="EMBL/GenBank/DDBJ databases">
        <title>A genome reference for cultivated species of the human gut microbiota.</title>
        <authorList>
            <person name="Zou Y."/>
            <person name="Xue W."/>
            <person name="Luo G."/>
        </authorList>
    </citation>
    <scope>NUCLEOTIDE SEQUENCE [LARGE SCALE GENOMIC DNA]</scope>
    <source>
        <strain evidence="14 15">AM25-6</strain>
    </source>
</reference>
<dbReference type="GO" id="GO:0003723">
    <property type="term" value="F:RNA binding"/>
    <property type="evidence" value="ECO:0007669"/>
    <property type="project" value="UniProtKB-KW"/>
</dbReference>
<evidence type="ECO:0000313" key="15">
    <source>
        <dbReference type="Proteomes" id="UP000261212"/>
    </source>
</evidence>
<sequence>MTVYEELVKRGLIAQVTDEEEIKELINNGKATFYIGFDPTADSLHVGHFMALCLMKRLQMAGNKPIALVGGGTGMIGDPSGRTDLRQMMTVETINENCERFKEQMSRFIDFSDGKALMVNNADWLRDLNYIDFIRDIGSHFSVNRMLTFECYKQRMEKGLSFLEFNYMIMQSYDFYRLYKDYGCNMQFGGDDQWSNMLGGTELIRRKLGKDAYAMTITLLLNSEGKKMGKTASGAVWLDPNKTSPFDFYQYWRNVGDEDVIKCLKMLTFLPLEEIEKMEKWEGSELNKAKEILAYELTELVHGEDEANKAKEAASALFKGKGSKENMPSTDIEKSEINDGISLLDLMLKAELIPSKSEGRRLVKQGGVSVDDIKITDVNKMITLEDFNENEIIIKKGKKVYHKINIV</sequence>
<protein>
    <recommendedName>
        <fullName evidence="11">Tyrosine--tRNA ligase</fullName>
        <ecNumber evidence="11">6.1.1.1</ecNumber>
    </recommendedName>
    <alternativeName>
        <fullName evidence="11">Tyrosyl-tRNA synthetase</fullName>
        <shortName evidence="11">TyrRS</shortName>
    </alternativeName>
</protein>
<keyword evidence="4 11" id="KW-0547">Nucleotide-binding</keyword>
<dbReference type="InterPro" id="IPR002307">
    <property type="entry name" value="Tyr-tRNA-ligase"/>
</dbReference>
<dbReference type="HAMAP" id="MF_02006">
    <property type="entry name" value="Tyr_tRNA_synth_type1"/>
    <property type="match status" value="1"/>
</dbReference>
<feature type="short sequence motif" description="'HIGH' region" evidence="11">
    <location>
        <begin position="39"/>
        <end position="48"/>
    </location>
</feature>
<dbReference type="InterPro" id="IPR002942">
    <property type="entry name" value="S4_RNA-bd"/>
</dbReference>
<comment type="catalytic activity">
    <reaction evidence="9 11">
        <text>tRNA(Tyr) + L-tyrosine + ATP = L-tyrosyl-tRNA(Tyr) + AMP + diphosphate + H(+)</text>
        <dbReference type="Rhea" id="RHEA:10220"/>
        <dbReference type="Rhea" id="RHEA-COMP:9706"/>
        <dbReference type="Rhea" id="RHEA-COMP:9707"/>
        <dbReference type="ChEBI" id="CHEBI:15378"/>
        <dbReference type="ChEBI" id="CHEBI:30616"/>
        <dbReference type="ChEBI" id="CHEBI:33019"/>
        <dbReference type="ChEBI" id="CHEBI:58315"/>
        <dbReference type="ChEBI" id="CHEBI:78442"/>
        <dbReference type="ChEBI" id="CHEBI:78536"/>
        <dbReference type="ChEBI" id="CHEBI:456215"/>
        <dbReference type="EC" id="6.1.1.1"/>
    </reaction>
</comment>
<organism evidence="14 15">
    <name type="scientific">Anaerofustis stercorihominis</name>
    <dbReference type="NCBI Taxonomy" id="214853"/>
    <lineage>
        <taxon>Bacteria</taxon>
        <taxon>Bacillati</taxon>
        <taxon>Bacillota</taxon>
        <taxon>Clostridia</taxon>
        <taxon>Eubacteriales</taxon>
        <taxon>Eubacteriaceae</taxon>
        <taxon>Anaerofustis</taxon>
    </lineage>
</organism>
<dbReference type="Pfam" id="PF22421">
    <property type="entry name" value="SYY_C-terminal"/>
    <property type="match status" value="1"/>
</dbReference>
<dbReference type="GO" id="GO:0042803">
    <property type="term" value="F:protein homodimerization activity"/>
    <property type="evidence" value="ECO:0007669"/>
    <property type="project" value="UniProtKB-ARBA"/>
</dbReference>
<evidence type="ECO:0000256" key="2">
    <source>
        <dbReference type="ARBA" id="ARBA00022490"/>
    </source>
</evidence>
<evidence type="ECO:0000259" key="13">
    <source>
        <dbReference type="SMART" id="SM00363"/>
    </source>
</evidence>
<dbReference type="EMBL" id="QUSM01000008">
    <property type="protein sequence ID" value="RGD72980.1"/>
    <property type="molecule type" value="Genomic_DNA"/>
</dbReference>
<dbReference type="InterPro" id="IPR036986">
    <property type="entry name" value="S4_RNA-bd_sf"/>
</dbReference>
<feature type="binding site" evidence="11">
    <location>
        <position position="171"/>
    </location>
    <ligand>
        <name>L-tyrosine</name>
        <dbReference type="ChEBI" id="CHEBI:58315"/>
    </ligand>
</feature>
<feature type="domain" description="RNA-binding S4" evidence="13">
    <location>
        <begin position="342"/>
        <end position="402"/>
    </location>
</feature>
<proteinExistence type="inferred from homology"/>
<dbReference type="FunFam" id="3.40.50.620:FF:000008">
    <property type="entry name" value="Tyrosine--tRNA ligase"/>
    <property type="match status" value="1"/>
</dbReference>
<dbReference type="Gene3D" id="3.10.290.10">
    <property type="entry name" value="RNA-binding S4 domain"/>
    <property type="match status" value="1"/>
</dbReference>
<keyword evidence="3 11" id="KW-0436">Ligase</keyword>
<evidence type="ECO:0000256" key="7">
    <source>
        <dbReference type="ARBA" id="ARBA00022917"/>
    </source>
</evidence>
<dbReference type="Gene3D" id="3.40.50.620">
    <property type="entry name" value="HUPs"/>
    <property type="match status" value="1"/>
</dbReference>
<comment type="function">
    <text evidence="11">Catalyzes the attachment of tyrosine to tRNA(Tyr) in a two-step reaction: tyrosine is first activated by ATP to form Tyr-AMP and then transferred to the acceptor end of tRNA(Tyr).</text>
</comment>
<feature type="short sequence motif" description="'KMSKS' region" evidence="11">
    <location>
        <begin position="227"/>
        <end position="231"/>
    </location>
</feature>
<dbReference type="RefSeq" id="WP_117532750.1">
    <property type="nucleotide sequence ID" value="NZ_QUSM01000008.1"/>
</dbReference>
<keyword evidence="7 11" id="KW-0648">Protein biosynthesis</keyword>
<keyword evidence="5 11" id="KW-0067">ATP-binding</keyword>
<evidence type="ECO:0000313" key="14">
    <source>
        <dbReference type="EMBL" id="RGD72980.1"/>
    </source>
</evidence>
<dbReference type="GO" id="GO:0005524">
    <property type="term" value="F:ATP binding"/>
    <property type="evidence" value="ECO:0007669"/>
    <property type="project" value="UniProtKB-UniRule"/>
</dbReference>
<dbReference type="PROSITE" id="PS50889">
    <property type="entry name" value="S4"/>
    <property type="match status" value="1"/>
</dbReference>
<evidence type="ECO:0000256" key="3">
    <source>
        <dbReference type="ARBA" id="ARBA00022598"/>
    </source>
</evidence>
<feature type="binding site" evidence="11">
    <location>
        <position position="230"/>
    </location>
    <ligand>
        <name>ATP</name>
        <dbReference type="ChEBI" id="CHEBI:30616"/>
    </ligand>
</feature>
<evidence type="ECO:0000256" key="11">
    <source>
        <dbReference type="HAMAP-Rule" id="MF_02006"/>
    </source>
</evidence>
<evidence type="ECO:0000256" key="1">
    <source>
        <dbReference type="ARBA" id="ARBA00004496"/>
    </source>
</evidence>
<dbReference type="InterPro" id="IPR024088">
    <property type="entry name" value="Tyr-tRNA-ligase_bac-type"/>
</dbReference>
<keyword evidence="2 11" id="KW-0963">Cytoplasm</keyword>
<dbReference type="CDD" id="cd00165">
    <property type="entry name" value="S4"/>
    <property type="match status" value="1"/>
</dbReference>
<evidence type="ECO:0000256" key="12">
    <source>
        <dbReference type="PROSITE-ProRule" id="PRU00182"/>
    </source>
</evidence>
<evidence type="ECO:0000256" key="9">
    <source>
        <dbReference type="ARBA" id="ARBA00048248"/>
    </source>
</evidence>
<keyword evidence="6 12" id="KW-0694">RNA-binding</keyword>
<dbReference type="InterPro" id="IPR014729">
    <property type="entry name" value="Rossmann-like_a/b/a_fold"/>
</dbReference>
<dbReference type="EC" id="6.1.1.1" evidence="11"/>
<evidence type="ECO:0000256" key="5">
    <source>
        <dbReference type="ARBA" id="ARBA00022840"/>
    </source>
</evidence>